<organism evidence="2 3">
    <name type="scientific">Candidatus Ryanbacteria bacterium RIFCSPLOWO2_02_FULL_47_14</name>
    <dbReference type="NCBI Taxonomy" id="1802129"/>
    <lineage>
        <taxon>Bacteria</taxon>
        <taxon>Candidatus Ryaniibacteriota</taxon>
    </lineage>
</organism>
<dbReference type="AlphaFoldDB" id="A0A1G2GZ08"/>
<sequence>MKQDELIKYFNRHAETRDHWKARNWYYHRTLERLLRFIIPEKGSVLEIGSGTGDLLAHLKPSRGLGIDISPAMIGVAGKKYPHLEWRAGDAENLALGERFDYVVLSDLIGFADDIERVFAGLSAVTHPRSRVVITYYNYFWEPILRLSEIFHLKARQPLQNWMSPKDIENMLTLAGFEVIKSGNKMIFPVWIPFLSAFLNTFVANLPLISRLGVIQYVVARPRPEGKREYSVSIVIPCRNEKGNIKNAVERTPQFGTYTEIIFVESGSHDGTFEEIKRVAEEYAGKKNIRYFEHGPNGTKGSCVRQGFREAKGDVLMILDADLTMQPEDLPKYYRAIASGRGEFINGSRLVYQLEDESMRFLNILGNKFFSIMFSWLLGQRLKDTLCGTKVLFKLDYEKIADGRKYFGDFDPFGDFDLLFGAAKLNLKIVEIPIRYQARTYGSTQIQRWRHGWLLLKMTFFAMRKIKFI</sequence>
<dbReference type="Pfam" id="PF00535">
    <property type="entry name" value="Glycos_transf_2"/>
    <property type="match status" value="1"/>
</dbReference>
<dbReference type="SUPFAM" id="SSF53335">
    <property type="entry name" value="S-adenosyl-L-methionine-dependent methyltransferases"/>
    <property type="match status" value="1"/>
</dbReference>
<comment type="caution">
    <text evidence="2">The sequence shown here is derived from an EMBL/GenBank/DDBJ whole genome shotgun (WGS) entry which is preliminary data.</text>
</comment>
<dbReference type="EMBL" id="MHNZ01000036">
    <property type="protein sequence ID" value="OGZ55201.1"/>
    <property type="molecule type" value="Genomic_DNA"/>
</dbReference>
<dbReference type="SUPFAM" id="SSF53448">
    <property type="entry name" value="Nucleotide-diphospho-sugar transferases"/>
    <property type="match status" value="1"/>
</dbReference>
<dbReference type="Pfam" id="PF13489">
    <property type="entry name" value="Methyltransf_23"/>
    <property type="match status" value="1"/>
</dbReference>
<feature type="domain" description="Glycosyltransferase 2-like" evidence="1">
    <location>
        <begin position="233"/>
        <end position="363"/>
    </location>
</feature>
<dbReference type="InterPro" id="IPR029044">
    <property type="entry name" value="Nucleotide-diphossugar_trans"/>
</dbReference>
<evidence type="ECO:0000259" key="1">
    <source>
        <dbReference type="Pfam" id="PF00535"/>
    </source>
</evidence>
<name>A0A1G2GZ08_9BACT</name>
<reference evidence="2 3" key="1">
    <citation type="journal article" date="2016" name="Nat. Commun.">
        <title>Thousands of microbial genomes shed light on interconnected biogeochemical processes in an aquifer system.</title>
        <authorList>
            <person name="Anantharaman K."/>
            <person name="Brown C.T."/>
            <person name="Hug L.A."/>
            <person name="Sharon I."/>
            <person name="Castelle C.J."/>
            <person name="Probst A.J."/>
            <person name="Thomas B.C."/>
            <person name="Singh A."/>
            <person name="Wilkins M.J."/>
            <person name="Karaoz U."/>
            <person name="Brodie E.L."/>
            <person name="Williams K.H."/>
            <person name="Hubbard S.S."/>
            <person name="Banfield J.F."/>
        </authorList>
    </citation>
    <scope>NUCLEOTIDE SEQUENCE [LARGE SCALE GENOMIC DNA]</scope>
</reference>
<dbReference type="PANTHER" id="PTHR10859">
    <property type="entry name" value="GLYCOSYL TRANSFERASE"/>
    <property type="match status" value="1"/>
</dbReference>
<gene>
    <name evidence="2" type="ORF">A3J04_04040</name>
</gene>
<proteinExistence type="predicted"/>
<dbReference type="InterPro" id="IPR029063">
    <property type="entry name" value="SAM-dependent_MTases_sf"/>
</dbReference>
<dbReference type="GO" id="GO:0006487">
    <property type="term" value="P:protein N-linked glycosylation"/>
    <property type="evidence" value="ECO:0007669"/>
    <property type="project" value="TreeGrafter"/>
</dbReference>
<dbReference type="GO" id="GO:0016740">
    <property type="term" value="F:transferase activity"/>
    <property type="evidence" value="ECO:0007669"/>
    <property type="project" value="UniProtKB-KW"/>
</dbReference>
<dbReference type="Gene3D" id="3.40.50.150">
    <property type="entry name" value="Vaccinia Virus protein VP39"/>
    <property type="match status" value="1"/>
</dbReference>
<dbReference type="PANTHER" id="PTHR10859:SF91">
    <property type="entry name" value="DOLICHYL-PHOSPHATE BETA-GLUCOSYLTRANSFERASE"/>
    <property type="match status" value="1"/>
</dbReference>
<dbReference type="Gene3D" id="3.90.550.10">
    <property type="entry name" value="Spore Coat Polysaccharide Biosynthesis Protein SpsA, Chain A"/>
    <property type="match status" value="1"/>
</dbReference>
<dbReference type="InterPro" id="IPR001173">
    <property type="entry name" value="Glyco_trans_2-like"/>
</dbReference>
<keyword evidence="2" id="KW-0808">Transferase</keyword>
<protein>
    <submittedName>
        <fullName evidence="2">Glycosyl transferase</fullName>
    </submittedName>
</protein>
<dbReference type="CDD" id="cd04179">
    <property type="entry name" value="DPM_DPG-synthase_like"/>
    <property type="match status" value="1"/>
</dbReference>
<accession>A0A1G2GZ08</accession>
<dbReference type="STRING" id="1802129.A3J04_04040"/>
<evidence type="ECO:0000313" key="2">
    <source>
        <dbReference type="EMBL" id="OGZ55201.1"/>
    </source>
</evidence>
<evidence type="ECO:0000313" key="3">
    <source>
        <dbReference type="Proteomes" id="UP000177954"/>
    </source>
</evidence>
<dbReference type="Proteomes" id="UP000177954">
    <property type="component" value="Unassembled WGS sequence"/>
</dbReference>
<dbReference type="CDD" id="cd02440">
    <property type="entry name" value="AdoMet_MTases"/>
    <property type="match status" value="1"/>
</dbReference>